<reference evidence="3 4" key="1">
    <citation type="submission" date="2016-11" db="EMBL/GenBank/DDBJ databases">
        <authorList>
            <person name="Jaros S."/>
            <person name="Januszkiewicz K."/>
            <person name="Wedrychowicz H."/>
        </authorList>
    </citation>
    <scope>NUCLEOTIDE SEQUENCE [LARGE SCALE GENOMIC DNA]</scope>
    <source>
        <strain evidence="3 4">DSM 6191</strain>
    </source>
</reference>
<dbReference type="Proteomes" id="UP000184241">
    <property type="component" value="Unassembled WGS sequence"/>
</dbReference>
<evidence type="ECO:0000256" key="1">
    <source>
        <dbReference type="SAM" id="MobiDB-lite"/>
    </source>
</evidence>
<protein>
    <submittedName>
        <fullName evidence="3">Murein DD-endopeptidase MepM and murein hydrolase activator NlpD, contain LysM domain</fullName>
    </submittedName>
</protein>
<feature type="domain" description="M23ase beta-sheet core" evidence="2">
    <location>
        <begin position="144"/>
        <end position="246"/>
    </location>
</feature>
<feature type="region of interest" description="Disordered" evidence="1">
    <location>
        <begin position="46"/>
        <end position="112"/>
    </location>
</feature>
<accession>A0A1M6D785</accession>
<keyword evidence="3" id="KW-0378">Hydrolase</keyword>
<gene>
    <name evidence="3" type="ORF">SAMN02745941_04177</name>
</gene>
<dbReference type="InterPro" id="IPR011055">
    <property type="entry name" value="Dup_hybrid_motif"/>
</dbReference>
<dbReference type="PANTHER" id="PTHR21666:SF270">
    <property type="entry name" value="MUREIN HYDROLASE ACTIVATOR ENVC"/>
    <property type="match status" value="1"/>
</dbReference>
<dbReference type="Gene3D" id="2.70.70.10">
    <property type="entry name" value="Glucose Permease (Domain IIA)"/>
    <property type="match status" value="1"/>
</dbReference>
<name>A0A1M6D785_9CLOT</name>
<dbReference type="InterPro" id="IPR050570">
    <property type="entry name" value="Cell_wall_metabolism_enzyme"/>
</dbReference>
<dbReference type="PANTHER" id="PTHR21666">
    <property type="entry name" value="PEPTIDASE-RELATED"/>
    <property type="match status" value="1"/>
</dbReference>
<dbReference type="SUPFAM" id="SSF51261">
    <property type="entry name" value="Duplicated hybrid motif"/>
    <property type="match status" value="1"/>
</dbReference>
<dbReference type="CDD" id="cd12797">
    <property type="entry name" value="M23_peptidase"/>
    <property type="match status" value="1"/>
</dbReference>
<evidence type="ECO:0000313" key="3">
    <source>
        <dbReference type="EMBL" id="SHI69001.1"/>
    </source>
</evidence>
<dbReference type="Pfam" id="PF01551">
    <property type="entry name" value="Peptidase_M23"/>
    <property type="match status" value="1"/>
</dbReference>
<proteinExistence type="predicted"/>
<evidence type="ECO:0000259" key="2">
    <source>
        <dbReference type="Pfam" id="PF01551"/>
    </source>
</evidence>
<feature type="compositionally biased region" description="Low complexity" evidence="1">
    <location>
        <begin position="95"/>
        <end position="112"/>
    </location>
</feature>
<dbReference type="EMBL" id="FQXU01000018">
    <property type="protein sequence ID" value="SHI69001.1"/>
    <property type="molecule type" value="Genomic_DNA"/>
</dbReference>
<feature type="compositionally biased region" description="Basic and acidic residues" evidence="1">
    <location>
        <begin position="78"/>
        <end position="94"/>
    </location>
</feature>
<organism evidence="3 4">
    <name type="scientific">Clostridium intestinale DSM 6191</name>
    <dbReference type="NCBI Taxonomy" id="1121320"/>
    <lineage>
        <taxon>Bacteria</taxon>
        <taxon>Bacillati</taxon>
        <taxon>Bacillota</taxon>
        <taxon>Clostridia</taxon>
        <taxon>Eubacteriales</taxon>
        <taxon>Clostridiaceae</taxon>
        <taxon>Clostridium</taxon>
    </lineage>
</organism>
<feature type="compositionally biased region" description="Polar residues" evidence="1">
    <location>
        <begin position="60"/>
        <end position="77"/>
    </location>
</feature>
<dbReference type="InterPro" id="IPR016047">
    <property type="entry name" value="M23ase_b-sheet_dom"/>
</dbReference>
<evidence type="ECO:0000313" key="4">
    <source>
        <dbReference type="Proteomes" id="UP000184241"/>
    </source>
</evidence>
<dbReference type="AlphaFoldDB" id="A0A1M6D785"/>
<sequence length="255" mass="28064">MDKKNRFEKLKNLLRKESFYVILFLCLCVVASAAAISVRKAKADLTPPVADSSDDLPININDSSGNNVIDNADQVKNTNDKSNEEKSDNNKDANKTSQNTTQKSTTVSNTNTVKFNKPLDGTLLRKFSYGIEMVKVDTNNYESIKGIDISAKVGTDVVAVAEGIVEEVGEEDGDLSGWYVVIKHTNGMKSKYANLDSNIKVKKDQKVTQGAVIGKVGNTAKKFTNKDVGEHLKFQMVDSKGEQVDPLKYFTLKTQ</sequence>
<dbReference type="RefSeq" id="WP_073022501.1">
    <property type="nucleotide sequence ID" value="NZ_FQXU01000018.1"/>
</dbReference>
<dbReference type="GO" id="GO:0004222">
    <property type="term" value="F:metalloendopeptidase activity"/>
    <property type="evidence" value="ECO:0007669"/>
    <property type="project" value="TreeGrafter"/>
</dbReference>